<dbReference type="EMBL" id="MVGC01000510">
    <property type="protein sequence ID" value="RJE18676.1"/>
    <property type="molecule type" value="Genomic_DNA"/>
</dbReference>
<sequence length="104" mass="11031">MKDQPINDDDAQLASMGHAPELKRNFSMMSMLGLAFAIMNSWTALSASLSLSITSGGGPSVVWGVVTAGICTMCIAVSLAEFLSAYPTIMEKVDAHPYMGDWLG</sequence>
<dbReference type="Gene3D" id="1.20.1740.10">
    <property type="entry name" value="Amino acid/polyamine transporter I"/>
    <property type="match status" value="1"/>
</dbReference>
<keyword evidence="8" id="KW-1185">Reference proteome</keyword>
<dbReference type="Proteomes" id="UP000266188">
    <property type="component" value="Unassembled WGS sequence"/>
</dbReference>
<evidence type="ECO:0000256" key="1">
    <source>
        <dbReference type="ARBA" id="ARBA00004141"/>
    </source>
</evidence>
<dbReference type="GO" id="GO:0016020">
    <property type="term" value="C:membrane"/>
    <property type="evidence" value="ECO:0007669"/>
    <property type="project" value="UniProtKB-SubCell"/>
</dbReference>
<keyword evidence="5 6" id="KW-0472">Membrane</keyword>
<dbReference type="OrthoDB" id="3900342at2759"/>
<dbReference type="PANTHER" id="PTHR45649">
    <property type="entry name" value="AMINO-ACID PERMEASE BAT1"/>
    <property type="match status" value="1"/>
</dbReference>
<name>A0A3A2Z740_9EURO</name>
<protein>
    <submittedName>
        <fullName evidence="7">Gaba permease</fullName>
    </submittedName>
</protein>
<gene>
    <name evidence="7" type="ORF">PHISCL_08986</name>
</gene>
<evidence type="ECO:0000313" key="7">
    <source>
        <dbReference type="EMBL" id="RJE18676.1"/>
    </source>
</evidence>
<dbReference type="InterPro" id="IPR004840">
    <property type="entry name" value="Amino_acid_permease_CS"/>
</dbReference>
<dbReference type="GO" id="GO:0006865">
    <property type="term" value="P:amino acid transport"/>
    <property type="evidence" value="ECO:0007669"/>
    <property type="project" value="InterPro"/>
</dbReference>
<keyword evidence="3 6" id="KW-0812">Transmembrane</keyword>
<comment type="caution">
    <text evidence="7">The sequence shown here is derived from an EMBL/GenBank/DDBJ whole genome shotgun (WGS) entry which is preliminary data.</text>
</comment>
<organism evidence="7 8">
    <name type="scientific">Aspergillus sclerotialis</name>
    <dbReference type="NCBI Taxonomy" id="2070753"/>
    <lineage>
        <taxon>Eukaryota</taxon>
        <taxon>Fungi</taxon>
        <taxon>Dikarya</taxon>
        <taxon>Ascomycota</taxon>
        <taxon>Pezizomycotina</taxon>
        <taxon>Eurotiomycetes</taxon>
        <taxon>Eurotiomycetidae</taxon>
        <taxon>Eurotiales</taxon>
        <taxon>Aspergillaceae</taxon>
        <taxon>Aspergillus</taxon>
        <taxon>Aspergillus subgen. Polypaecilum</taxon>
    </lineage>
</organism>
<accession>A0A3A2Z740</accession>
<dbReference type="PANTHER" id="PTHR45649:SF14">
    <property type="entry name" value="GABA PERMEASE"/>
    <property type="match status" value="1"/>
</dbReference>
<reference evidence="8" key="1">
    <citation type="submission" date="2017-02" db="EMBL/GenBank/DDBJ databases">
        <authorList>
            <person name="Tafer H."/>
            <person name="Lopandic K."/>
        </authorList>
    </citation>
    <scope>NUCLEOTIDE SEQUENCE [LARGE SCALE GENOMIC DNA]</scope>
    <source>
        <strain evidence="8">CBS 366.77</strain>
    </source>
</reference>
<comment type="subcellular location">
    <subcellularLocation>
        <location evidence="1">Membrane</location>
        <topology evidence="1">Multi-pass membrane protein</topology>
    </subcellularLocation>
</comment>
<evidence type="ECO:0000313" key="8">
    <source>
        <dbReference type="Proteomes" id="UP000266188"/>
    </source>
</evidence>
<feature type="transmembrane region" description="Helical" evidence="6">
    <location>
        <begin position="32"/>
        <end position="55"/>
    </location>
</feature>
<evidence type="ECO:0000256" key="2">
    <source>
        <dbReference type="ARBA" id="ARBA00022448"/>
    </source>
</evidence>
<proteinExistence type="predicted"/>
<dbReference type="STRING" id="2070753.A0A3A2Z740"/>
<keyword evidence="4 6" id="KW-1133">Transmembrane helix</keyword>
<evidence type="ECO:0000256" key="6">
    <source>
        <dbReference type="SAM" id="Phobius"/>
    </source>
</evidence>
<evidence type="ECO:0000256" key="4">
    <source>
        <dbReference type="ARBA" id="ARBA00022989"/>
    </source>
</evidence>
<keyword evidence="2" id="KW-0813">Transport</keyword>
<dbReference type="GO" id="GO:0022857">
    <property type="term" value="F:transmembrane transporter activity"/>
    <property type="evidence" value="ECO:0007669"/>
    <property type="project" value="UniProtKB-ARBA"/>
</dbReference>
<evidence type="ECO:0000256" key="5">
    <source>
        <dbReference type="ARBA" id="ARBA00023136"/>
    </source>
</evidence>
<dbReference type="AlphaFoldDB" id="A0A3A2Z740"/>
<dbReference type="PROSITE" id="PS00218">
    <property type="entry name" value="AMINO_ACID_PERMEASE_1"/>
    <property type="match status" value="1"/>
</dbReference>
<feature type="transmembrane region" description="Helical" evidence="6">
    <location>
        <begin position="61"/>
        <end position="83"/>
    </location>
</feature>
<evidence type="ECO:0000256" key="3">
    <source>
        <dbReference type="ARBA" id="ARBA00022692"/>
    </source>
</evidence>